<name>A0AAV4XPM3_CAEEX</name>
<reference evidence="1 2" key="1">
    <citation type="submission" date="2021-06" db="EMBL/GenBank/DDBJ databases">
        <title>Caerostris extrusa draft genome.</title>
        <authorList>
            <person name="Kono N."/>
            <person name="Arakawa K."/>
        </authorList>
    </citation>
    <scope>NUCLEOTIDE SEQUENCE [LARGE SCALE GENOMIC DNA]</scope>
</reference>
<dbReference type="AlphaFoldDB" id="A0AAV4XPM3"/>
<gene>
    <name evidence="1" type="ORF">CEXT_788731</name>
</gene>
<dbReference type="EMBL" id="BPLR01000738">
    <property type="protein sequence ID" value="GIY97090.1"/>
    <property type="molecule type" value="Genomic_DNA"/>
</dbReference>
<evidence type="ECO:0000313" key="2">
    <source>
        <dbReference type="Proteomes" id="UP001054945"/>
    </source>
</evidence>
<protein>
    <submittedName>
        <fullName evidence="1">Uncharacterized protein</fullName>
    </submittedName>
</protein>
<sequence length="70" mass="7637">MSTVLTLQLGCIEYGLIAMGRMREVSSSKCIEITPPERHVPIVGLFEIFDGWNNGVKTIVDGGVPWSAES</sequence>
<dbReference type="Proteomes" id="UP001054945">
    <property type="component" value="Unassembled WGS sequence"/>
</dbReference>
<keyword evidence="2" id="KW-1185">Reference proteome</keyword>
<evidence type="ECO:0000313" key="1">
    <source>
        <dbReference type="EMBL" id="GIY97090.1"/>
    </source>
</evidence>
<proteinExistence type="predicted"/>
<accession>A0AAV4XPM3</accession>
<comment type="caution">
    <text evidence="1">The sequence shown here is derived from an EMBL/GenBank/DDBJ whole genome shotgun (WGS) entry which is preliminary data.</text>
</comment>
<organism evidence="1 2">
    <name type="scientific">Caerostris extrusa</name>
    <name type="common">Bark spider</name>
    <name type="synonym">Caerostris bankana</name>
    <dbReference type="NCBI Taxonomy" id="172846"/>
    <lineage>
        <taxon>Eukaryota</taxon>
        <taxon>Metazoa</taxon>
        <taxon>Ecdysozoa</taxon>
        <taxon>Arthropoda</taxon>
        <taxon>Chelicerata</taxon>
        <taxon>Arachnida</taxon>
        <taxon>Araneae</taxon>
        <taxon>Araneomorphae</taxon>
        <taxon>Entelegynae</taxon>
        <taxon>Araneoidea</taxon>
        <taxon>Araneidae</taxon>
        <taxon>Caerostris</taxon>
    </lineage>
</organism>